<gene>
    <name evidence="1" type="ORF">QQF64_008036</name>
</gene>
<sequence length="134" mass="15481">MGSEHRQLLLHTEVRWLSRGRVLTRLFQLRARGEKDHAFKKKNMRGIFQLRPKPCQASPPVSWPSTAGGRQGELKKRVDCWTPTNMTLRLINPESMTCVCEGHHMQHLQWQTGSMCDPIVKGFLNPSHKIHFTV</sequence>
<accession>A0ABR3M504</accession>
<dbReference type="Proteomes" id="UP001558613">
    <property type="component" value="Unassembled WGS sequence"/>
</dbReference>
<organism evidence="1 2">
    <name type="scientific">Cirrhinus molitorella</name>
    <name type="common">mud carp</name>
    <dbReference type="NCBI Taxonomy" id="172907"/>
    <lineage>
        <taxon>Eukaryota</taxon>
        <taxon>Metazoa</taxon>
        <taxon>Chordata</taxon>
        <taxon>Craniata</taxon>
        <taxon>Vertebrata</taxon>
        <taxon>Euteleostomi</taxon>
        <taxon>Actinopterygii</taxon>
        <taxon>Neopterygii</taxon>
        <taxon>Teleostei</taxon>
        <taxon>Ostariophysi</taxon>
        <taxon>Cypriniformes</taxon>
        <taxon>Cyprinidae</taxon>
        <taxon>Labeoninae</taxon>
        <taxon>Labeonini</taxon>
        <taxon>Cirrhinus</taxon>
    </lineage>
</organism>
<name>A0ABR3M504_9TELE</name>
<proteinExistence type="predicted"/>
<comment type="caution">
    <text evidence="1">The sequence shown here is derived from an EMBL/GenBank/DDBJ whole genome shotgun (WGS) entry which is preliminary data.</text>
</comment>
<evidence type="ECO:0000313" key="2">
    <source>
        <dbReference type="Proteomes" id="UP001558613"/>
    </source>
</evidence>
<keyword evidence="2" id="KW-1185">Reference proteome</keyword>
<protein>
    <submittedName>
        <fullName evidence="1">Uncharacterized protein</fullName>
    </submittedName>
</protein>
<dbReference type="EMBL" id="JAYMGO010000015">
    <property type="protein sequence ID" value="KAL1260209.1"/>
    <property type="molecule type" value="Genomic_DNA"/>
</dbReference>
<evidence type="ECO:0000313" key="1">
    <source>
        <dbReference type="EMBL" id="KAL1260209.1"/>
    </source>
</evidence>
<reference evidence="1 2" key="1">
    <citation type="submission" date="2023-09" db="EMBL/GenBank/DDBJ databases">
        <authorList>
            <person name="Wang M."/>
        </authorList>
    </citation>
    <scope>NUCLEOTIDE SEQUENCE [LARGE SCALE GENOMIC DNA]</scope>
    <source>
        <strain evidence="1">GT-2023</strain>
        <tissue evidence="1">Liver</tissue>
    </source>
</reference>